<dbReference type="EMBL" id="CP003349">
    <property type="protein sequence ID" value="AFD07608.1"/>
    <property type="molecule type" value="Genomic_DNA"/>
</dbReference>
<dbReference type="eggNOG" id="COG3016">
    <property type="taxonomic scope" value="Bacteria"/>
</dbReference>
<feature type="domain" description="Haem-binding uptake Tiki superfamily ChaN" evidence="2">
    <location>
        <begin position="48"/>
        <end position="251"/>
    </location>
</feature>
<dbReference type="CDD" id="cd14727">
    <property type="entry name" value="ChanN-like"/>
    <property type="match status" value="1"/>
</dbReference>
<gene>
    <name evidence="3" type="ordered locus">Solca_2574</name>
</gene>
<keyword evidence="4" id="KW-1185">Reference proteome</keyword>
<dbReference type="STRING" id="929556.Solca_2574"/>
<protein>
    <submittedName>
        <fullName evidence="3">Uncharacterized iron-regulated protein</fullName>
    </submittedName>
</protein>
<evidence type="ECO:0000313" key="3">
    <source>
        <dbReference type="EMBL" id="AFD07608.1"/>
    </source>
</evidence>
<dbReference type="RefSeq" id="WP_014680835.1">
    <property type="nucleotide sequence ID" value="NC_017770.1"/>
</dbReference>
<feature type="signal peptide" evidence="1">
    <location>
        <begin position="1"/>
        <end position="25"/>
    </location>
</feature>
<evidence type="ECO:0000313" key="4">
    <source>
        <dbReference type="Proteomes" id="UP000007590"/>
    </source>
</evidence>
<evidence type="ECO:0000259" key="2">
    <source>
        <dbReference type="Pfam" id="PF04187"/>
    </source>
</evidence>
<dbReference type="Gene3D" id="3.40.50.11550">
    <property type="match status" value="1"/>
</dbReference>
<dbReference type="Proteomes" id="UP000007590">
    <property type="component" value="Chromosome"/>
</dbReference>
<feature type="chain" id="PRO_5003614412" evidence="1">
    <location>
        <begin position="26"/>
        <end position="295"/>
    </location>
</feature>
<sequence length="295" mass="33352">MNYSLLIKIAVVCFCVQLLSAVSRAQTKGLPYKIYSSAENKQLTIDELAAQLIKAQVIVFGEEHNDSVGHVLQLAVLEKLFLQSKGKVALSLEMFERDIQPVINEYLTNMIREKNFMNDARPWKNYADYKPLIEFAKKNTIPVIAANAPSRYVNRVTRLGLASLSELNDQSKTFLPPLPIDTLSGAYYHKFLKTLGGHNMPGMQIYQSQNLWDASMADVITSFIVKNKEFKVLQLNGRFHSDECLGVCYRLKKAGLKVTTISCFSDDSFKNPDFTKFSQLADFIIVTDPSVKRTF</sequence>
<reference evidence="3" key="1">
    <citation type="submission" date="2012-02" db="EMBL/GenBank/DDBJ databases">
        <title>The complete genome of Solitalea canadensis DSM 3403.</title>
        <authorList>
            <consortium name="US DOE Joint Genome Institute (JGI-PGF)"/>
            <person name="Lucas S."/>
            <person name="Copeland A."/>
            <person name="Lapidus A."/>
            <person name="Glavina del Rio T."/>
            <person name="Dalin E."/>
            <person name="Tice H."/>
            <person name="Bruce D."/>
            <person name="Goodwin L."/>
            <person name="Pitluck S."/>
            <person name="Peters L."/>
            <person name="Ovchinnikova G."/>
            <person name="Lu M."/>
            <person name="Kyrpides N."/>
            <person name="Mavromatis K."/>
            <person name="Ivanova N."/>
            <person name="Brettin T."/>
            <person name="Detter J.C."/>
            <person name="Han C."/>
            <person name="Larimer F."/>
            <person name="Land M."/>
            <person name="Hauser L."/>
            <person name="Markowitz V."/>
            <person name="Cheng J.-F."/>
            <person name="Hugenholtz P."/>
            <person name="Woyke T."/>
            <person name="Wu D."/>
            <person name="Spring S."/>
            <person name="Schroeder M."/>
            <person name="Kopitz M."/>
            <person name="Brambilla E."/>
            <person name="Klenk H.-P."/>
            <person name="Eisen J.A."/>
        </authorList>
    </citation>
    <scope>NUCLEOTIDE SEQUENCE</scope>
    <source>
        <strain evidence="3">DSM 3403</strain>
    </source>
</reference>
<dbReference type="AlphaFoldDB" id="H8KRM7"/>
<accession>H8KRM7</accession>
<dbReference type="OrthoDB" id="1680202at2"/>
<dbReference type="InterPro" id="IPR007314">
    <property type="entry name" value="Cofac_haem-bd_dom"/>
</dbReference>
<dbReference type="Pfam" id="PF04187">
    <property type="entry name" value="Cofac_haem_bdg"/>
    <property type="match status" value="1"/>
</dbReference>
<keyword evidence="1" id="KW-0732">Signal</keyword>
<name>H8KRM7_SOLCM</name>
<dbReference type="SUPFAM" id="SSF159501">
    <property type="entry name" value="EreA/ChaN-like"/>
    <property type="match status" value="1"/>
</dbReference>
<proteinExistence type="predicted"/>
<organism evidence="3 4">
    <name type="scientific">Solitalea canadensis (strain ATCC 29591 / DSM 3403 / JCM 21819 / LMG 8368 / NBRC 15130 / NCIMB 12057 / USAM 9D)</name>
    <name type="common">Flexibacter canadensis</name>
    <dbReference type="NCBI Taxonomy" id="929556"/>
    <lineage>
        <taxon>Bacteria</taxon>
        <taxon>Pseudomonadati</taxon>
        <taxon>Bacteroidota</taxon>
        <taxon>Sphingobacteriia</taxon>
        <taxon>Sphingobacteriales</taxon>
        <taxon>Sphingobacteriaceae</taxon>
        <taxon>Solitalea</taxon>
    </lineage>
</organism>
<evidence type="ECO:0000256" key="1">
    <source>
        <dbReference type="SAM" id="SignalP"/>
    </source>
</evidence>
<dbReference type="KEGG" id="scn:Solca_2574"/>
<dbReference type="HOGENOM" id="CLU_035488_0_1_10"/>